<feature type="domain" description="Multidrug resistance protein MdtA-like barrel-sandwich hybrid" evidence="3">
    <location>
        <begin position="51"/>
        <end position="169"/>
    </location>
</feature>
<reference evidence="4" key="1">
    <citation type="submission" date="2020-12" db="EMBL/GenBank/DDBJ databases">
        <title>Marinomonas arctica sp. nov., a psychrotolerant bacterium isolated from the Arctic.</title>
        <authorList>
            <person name="Zhang Y."/>
        </authorList>
    </citation>
    <scope>NUCLEOTIDE SEQUENCE</scope>
    <source>
        <strain evidence="4">C1424</strain>
    </source>
</reference>
<dbReference type="AlphaFoldDB" id="A0A934N0Z3"/>
<dbReference type="GO" id="GO:1990281">
    <property type="term" value="C:efflux pump complex"/>
    <property type="evidence" value="ECO:0007669"/>
    <property type="project" value="TreeGrafter"/>
</dbReference>
<dbReference type="Proteomes" id="UP000628710">
    <property type="component" value="Unassembled WGS sequence"/>
</dbReference>
<evidence type="ECO:0000256" key="2">
    <source>
        <dbReference type="SAM" id="SignalP"/>
    </source>
</evidence>
<keyword evidence="5" id="KW-1185">Reference proteome</keyword>
<dbReference type="Gene3D" id="2.40.50.100">
    <property type="match status" value="1"/>
</dbReference>
<keyword evidence="2" id="KW-0732">Signal</keyword>
<dbReference type="SUPFAM" id="SSF111369">
    <property type="entry name" value="HlyD-like secretion proteins"/>
    <property type="match status" value="1"/>
</dbReference>
<comment type="caution">
    <text evidence="4">The sequence shown here is derived from an EMBL/GenBank/DDBJ whole genome shotgun (WGS) entry which is preliminary data.</text>
</comment>
<gene>
    <name evidence="4" type="ORF">I8J31_00520</name>
</gene>
<dbReference type="InterPro" id="IPR006143">
    <property type="entry name" value="RND_pump_MFP"/>
</dbReference>
<protein>
    <submittedName>
        <fullName evidence="4">Efflux RND transporter periplasmic adaptor subunit</fullName>
    </submittedName>
</protein>
<evidence type="ECO:0000313" key="5">
    <source>
        <dbReference type="Proteomes" id="UP000628710"/>
    </source>
</evidence>
<dbReference type="EMBL" id="JAEMNX010000001">
    <property type="protein sequence ID" value="MBJ7536153.1"/>
    <property type="molecule type" value="Genomic_DNA"/>
</dbReference>
<proteinExistence type="inferred from homology"/>
<dbReference type="Pfam" id="PF25917">
    <property type="entry name" value="BSH_RND"/>
    <property type="match status" value="1"/>
</dbReference>
<sequence>MRRFLGHRLCVCLVGSLIMVAQARASETVDEASGESSSIRVQLKAKDQMVLSSQLSGRIKTLAWREGQTFKKGQLLVNFDCAIYRAKLNYALAAETAAQKKKAIAQRLDNLQSISVMEVSQAESDLIMAKAERQIGDVMVKRCAIKAPFSGRVSERLVEQGEFVSEGEPLLDIYDNRAYVVELIVPSNWVRRIKVGDAFKVKLDETAQEYPAKVTRLGAVIDPLSQSFSVFGQITSKEQNHLLPGMSGSALFAHQVGASP</sequence>
<accession>A0A934N0Z3</accession>
<dbReference type="RefSeq" id="WP_199466234.1">
    <property type="nucleotide sequence ID" value="NZ_JAEMNX010000001.1"/>
</dbReference>
<dbReference type="PANTHER" id="PTHR30469:SF15">
    <property type="entry name" value="HLYD FAMILY OF SECRETION PROTEINS"/>
    <property type="match status" value="1"/>
</dbReference>
<evidence type="ECO:0000313" key="4">
    <source>
        <dbReference type="EMBL" id="MBJ7536153.1"/>
    </source>
</evidence>
<dbReference type="InterPro" id="IPR058625">
    <property type="entry name" value="MdtA-like_BSH"/>
</dbReference>
<comment type="similarity">
    <text evidence="1">Belongs to the membrane fusion protein (MFP) (TC 8.A.1) family.</text>
</comment>
<feature type="chain" id="PRO_5037390912" evidence="2">
    <location>
        <begin position="26"/>
        <end position="260"/>
    </location>
</feature>
<evidence type="ECO:0000259" key="3">
    <source>
        <dbReference type="Pfam" id="PF25917"/>
    </source>
</evidence>
<evidence type="ECO:0000256" key="1">
    <source>
        <dbReference type="ARBA" id="ARBA00009477"/>
    </source>
</evidence>
<organism evidence="4 5">
    <name type="scientific">Marinomonas transparens</name>
    <dbReference type="NCBI Taxonomy" id="2795388"/>
    <lineage>
        <taxon>Bacteria</taxon>
        <taxon>Pseudomonadati</taxon>
        <taxon>Pseudomonadota</taxon>
        <taxon>Gammaproteobacteria</taxon>
        <taxon>Oceanospirillales</taxon>
        <taxon>Oceanospirillaceae</taxon>
        <taxon>Marinomonas</taxon>
    </lineage>
</organism>
<name>A0A934N0Z3_9GAMM</name>
<dbReference type="NCBIfam" id="TIGR01730">
    <property type="entry name" value="RND_mfp"/>
    <property type="match status" value="1"/>
</dbReference>
<dbReference type="Gene3D" id="2.40.30.170">
    <property type="match status" value="1"/>
</dbReference>
<feature type="signal peptide" evidence="2">
    <location>
        <begin position="1"/>
        <end position="25"/>
    </location>
</feature>
<dbReference type="GO" id="GO:0015562">
    <property type="term" value="F:efflux transmembrane transporter activity"/>
    <property type="evidence" value="ECO:0007669"/>
    <property type="project" value="TreeGrafter"/>
</dbReference>
<dbReference type="Gene3D" id="1.10.287.470">
    <property type="entry name" value="Helix hairpin bin"/>
    <property type="match status" value="1"/>
</dbReference>
<dbReference type="PANTHER" id="PTHR30469">
    <property type="entry name" value="MULTIDRUG RESISTANCE PROTEIN MDTA"/>
    <property type="match status" value="1"/>
</dbReference>